<dbReference type="GO" id="GO:0005789">
    <property type="term" value="C:endoplasmic reticulum membrane"/>
    <property type="evidence" value="ECO:0007669"/>
    <property type="project" value="UniProtKB-SubCell"/>
</dbReference>
<dbReference type="RefSeq" id="XP_036711199.1">
    <property type="nucleotide sequence ID" value="XM_036855304.1"/>
</dbReference>
<evidence type="ECO:0000256" key="19">
    <source>
        <dbReference type="ARBA" id="ARBA00023228"/>
    </source>
</evidence>
<dbReference type="GO" id="GO:0031902">
    <property type="term" value="C:late endosome membrane"/>
    <property type="evidence" value="ECO:0007669"/>
    <property type="project" value="UniProtKB-SubCell"/>
</dbReference>
<evidence type="ECO:0000259" key="25">
    <source>
        <dbReference type="Pfam" id="PF16978"/>
    </source>
</evidence>
<keyword evidence="28" id="KW-1185">Reference proteome</keyword>
<evidence type="ECO:0000256" key="13">
    <source>
        <dbReference type="ARBA" id="ARBA00022753"/>
    </source>
</evidence>
<dbReference type="InterPro" id="IPR031313">
    <property type="entry name" value="Sin1_PH_dom"/>
</dbReference>
<dbReference type="GO" id="GO:0005741">
    <property type="term" value="C:mitochondrial outer membrane"/>
    <property type="evidence" value="ECO:0007669"/>
    <property type="project" value="UniProtKB-SubCell"/>
</dbReference>
<evidence type="ECO:0000313" key="29">
    <source>
        <dbReference type="RefSeq" id="XP_036711199.1"/>
    </source>
</evidence>
<dbReference type="CDD" id="cd13331">
    <property type="entry name" value="PH_Avo1"/>
    <property type="match status" value="1"/>
</dbReference>
<reference evidence="27" key="1">
    <citation type="submission" date="2023-09" db="UniProtKB">
        <authorList>
            <consortium name="Ensembl"/>
        </authorList>
    </citation>
    <scope>IDENTIFICATION</scope>
</reference>
<dbReference type="CTD" id="79109"/>
<dbReference type="Pfam" id="PF05422">
    <property type="entry name" value="SIN1"/>
    <property type="match status" value="1"/>
</dbReference>
<evidence type="ECO:0000256" key="22">
    <source>
        <dbReference type="ARBA" id="ARBA00031431"/>
    </source>
</evidence>
<evidence type="ECO:0000259" key="26">
    <source>
        <dbReference type="Pfam" id="PF16979"/>
    </source>
</evidence>
<name>A0A8B8XNP3_BALMU</name>
<evidence type="ECO:0000256" key="8">
    <source>
        <dbReference type="ARBA" id="ARBA00004633"/>
    </source>
</evidence>
<evidence type="ECO:0000256" key="17">
    <source>
        <dbReference type="ARBA" id="ARBA00023128"/>
    </source>
</evidence>
<keyword evidence="17" id="KW-0496">Mitochondrion</keyword>
<comment type="similarity">
    <text evidence="9">Belongs to the SIN1 family.</text>
</comment>
<evidence type="ECO:0000256" key="2">
    <source>
        <dbReference type="ARBA" id="ARBA00004202"/>
    </source>
</evidence>
<dbReference type="GO" id="GO:0000139">
    <property type="term" value="C:Golgi membrane"/>
    <property type="evidence" value="ECO:0007669"/>
    <property type="project" value="UniProtKB-SubCell"/>
</dbReference>
<evidence type="ECO:0000256" key="6">
    <source>
        <dbReference type="ARBA" id="ARBA00004450"/>
    </source>
</evidence>
<evidence type="ECO:0000256" key="15">
    <source>
        <dbReference type="ARBA" id="ARBA00022824"/>
    </source>
</evidence>
<dbReference type="PANTHER" id="PTHR13335:SF1">
    <property type="entry name" value="TARGET OF RAPAMYCIN COMPLEX 2 SUBUNIT MAPKAP1"/>
    <property type="match status" value="1"/>
</dbReference>
<evidence type="ECO:0000256" key="11">
    <source>
        <dbReference type="ARBA" id="ARBA00022475"/>
    </source>
</evidence>
<organism evidence="28 29">
    <name type="scientific">Balaenoptera musculus</name>
    <name type="common">Blue whale</name>
    <dbReference type="NCBI Taxonomy" id="9771"/>
    <lineage>
        <taxon>Eukaryota</taxon>
        <taxon>Metazoa</taxon>
        <taxon>Chordata</taxon>
        <taxon>Craniata</taxon>
        <taxon>Vertebrata</taxon>
        <taxon>Euteleostomi</taxon>
        <taxon>Mammalia</taxon>
        <taxon>Eutheria</taxon>
        <taxon>Laurasiatheria</taxon>
        <taxon>Artiodactyla</taxon>
        <taxon>Whippomorpha</taxon>
        <taxon>Cetacea</taxon>
        <taxon>Mysticeti</taxon>
        <taxon>Balaenopteridae</taxon>
        <taxon>Balaenoptera</taxon>
    </lineage>
</organism>
<evidence type="ECO:0000256" key="3">
    <source>
        <dbReference type="ARBA" id="ARBA00004220"/>
    </source>
</evidence>
<feature type="domain" description="Sin1 N-terminal" evidence="24">
    <location>
        <begin position="18"/>
        <end position="128"/>
    </location>
</feature>
<evidence type="ECO:0000256" key="10">
    <source>
        <dbReference type="ARBA" id="ARBA00014183"/>
    </source>
</evidence>
<evidence type="ECO:0000313" key="27">
    <source>
        <dbReference type="Ensembl" id="ENSBMSP00010004322.1"/>
    </source>
</evidence>
<gene>
    <name evidence="27 29" type="primary">MAPKAP1</name>
</gene>
<protein>
    <recommendedName>
        <fullName evidence="10">Target of rapamycin complex 2 subunit MAPKAP1</fullName>
    </recommendedName>
    <alternativeName>
        <fullName evidence="22">Stress-activated map kinase-interacting protein 1</fullName>
    </alternativeName>
</protein>
<evidence type="ECO:0000256" key="7">
    <source>
        <dbReference type="ARBA" id="ARBA00004556"/>
    </source>
</evidence>
<dbReference type="GO" id="GO:0031901">
    <property type="term" value="C:early endosome membrane"/>
    <property type="evidence" value="ECO:0007669"/>
    <property type="project" value="UniProtKB-SubCell"/>
</dbReference>
<dbReference type="GO" id="GO:0048471">
    <property type="term" value="C:perinuclear region of cytoplasm"/>
    <property type="evidence" value="ECO:0007669"/>
    <property type="project" value="UniProtKB-SubCell"/>
</dbReference>
<dbReference type="PANTHER" id="PTHR13335">
    <property type="entry name" value="TARGET OF RAPAMYCIN COMPLEX 2 SUBUNIT MAPKAP1"/>
    <property type="match status" value="1"/>
</dbReference>
<dbReference type="InterPro" id="IPR011993">
    <property type="entry name" value="PH-like_dom_sf"/>
</dbReference>
<dbReference type="AlphaFoldDB" id="A0A8B8XNP3"/>
<keyword evidence="13" id="KW-0967">Endosome</keyword>
<keyword evidence="18" id="KW-0472">Membrane</keyword>
<dbReference type="GO" id="GO:0038203">
    <property type="term" value="P:TORC2 signaling"/>
    <property type="evidence" value="ECO:0007669"/>
    <property type="project" value="UniProtKB-ARBA"/>
</dbReference>
<dbReference type="GeneID" id="118896839"/>
<keyword evidence="16" id="KW-0333">Golgi apparatus</keyword>
<evidence type="ECO:0000256" key="23">
    <source>
        <dbReference type="ARBA" id="ARBA00049998"/>
    </source>
</evidence>
<comment type="subunit">
    <text evidence="23">Component of the mechanistic target of rapamycin complex 2 (mTORC2), consisting in two heterotretramers composed of MTOR, MLST8, RICTOR and MAPKAP1/SIN1. The mTORC2 core complex associates with PRR5/PROTOR1 and/or PRR5L/PROTOR2. Contrary to mTORC1, mTORC2 does not bind to and is not sensitive to FKBP12-rapamycin. Interacts with MAP3K2. Interacts with ATF2. Interacts with MAPK8. Interacts with GTP-bound HRAS and KRAS; inhibiting their activity. Interacts with IFNAR2.</text>
</comment>
<evidence type="ECO:0000256" key="12">
    <source>
        <dbReference type="ARBA" id="ARBA00022490"/>
    </source>
</evidence>
<evidence type="ECO:0000256" key="16">
    <source>
        <dbReference type="ARBA" id="ARBA00023034"/>
    </source>
</evidence>
<keyword evidence="11" id="KW-1003">Cell membrane</keyword>
<evidence type="ECO:0000256" key="18">
    <source>
        <dbReference type="ARBA" id="ARBA00023136"/>
    </source>
</evidence>
<evidence type="ECO:0000256" key="9">
    <source>
        <dbReference type="ARBA" id="ARBA00009407"/>
    </source>
</evidence>
<keyword evidence="19" id="KW-0458">Lysosome</keyword>
<evidence type="ECO:0000256" key="1">
    <source>
        <dbReference type="ARBA" id="ARBA00004123"/>
    </source>
</evidence>
<dbReference type="GO" id="GO:0005886">
    <property type="term" value="C:plasma membrane"/>
    <property type="evidence" value="ECO:0007669"/>
    <property type="project" value="UniProtKB-SubCell"/>
</dbReference>
<reference evidence="29" key="2">
    <citation type="submission" date="2025-04" db="UniProtKB">
        <authorList>
            <consortium name="RefSeq"/>
        </authorList>
    </citation>
    <scope>IDENTIFICATION</scope>
    <source>
        <tissue evidence="29">Epidermis and Blubber</tissue>
    </source>
</reference>
<proteinExistence type="inferred from homology"/>
<dbReference type="GO" id="GO:0005546">
    <property type="term" value="F:phosphatidylinositol-4,5-bisphosphate binding"/>
    <property type="evidence" value="ECO:0007669"/>
    <property type="project" value="TreeGrafter"/>
</dbReference>
<feature type="domain" description="SIN1-type PH" evidence="26">
    <location>
        <begin position="346"/>
        <end position="451"/>
    </location>
</feature>
<evidence type="ECO:0000256" key="14">
    <source>
        <dbReference type="ARBA" id="ARBA00022787"/>
    </source>
</evidence>
<accession>A0A8B8XNP3</accession>
<dbReference type="GO" id="GO:0031932">
    <property type="term" value="C:TORC2 complex"/>
    <property type="evidence" value="ECO:0007669"/>
    <property type="project" value="InterPro"/>
</dbReference>
<dbReference type="InterPro" id="IPR031567">
    <property type="entry name" value="CRIM_dom"/>
</dbReference>
<evidence type="ECO:0000256" key="5">
    <source>
        <dbReference type="ARBA" id="ARBA00004406"/>
    </source>
</evidence>
<keyword evidence="20" id="KW-0539">Nucleus</keyword>
<evidence type="ECO:0000259" key="24">
    <source>
        <dbReference type="Pfam" id="PF05422"/>
    </source>
</evidence>
<dbReference type="Pfam" id="PF16978">
    <property type="entry name" value="CRIM"/>
    <property type="match status" value="1"/>
</dbReference>
<evidence type="ECO:0000256" key="20">
    <source>
        <dbReference type="ARBA" id="ARBA00023242"/>
    </source>
</evidence>
<keyword evidence="14" id="KW-1000">Mitochondrion outer membrane</keyword>
<dbReference type="FunFam" id="2.30.29.30:FF:000585">
    <property type="entry name" value="target of rapamycin complex 2 subunit MAPKAP1 isoform X3"/>
    <property type="match status" value="1"/>
</dbReference>
<dbReference type="Pfam" id="PF16979">
    <property type="entry name" value="SIN1_PH"/>
    <property type="match status" value="1"/>
</dbReference>
<dbReference type="GeneTree" id="ENSGT00390000000642"/>
<keyword evidence="12" id="KW-0963">Cytoplasm</keyword>
<feature type="domain" description="CRIM" evidence="25">
    <location>
        <begin position="139"/>
        <end position="267"/>
    </location>
</feature>
<keyword evidence="15" id="KW-0256">Endoplasmic reticulum</keyword>
<sequence>MAFLDNPTIILAHIRQSHVTSDDTGMCEMVLIDHDVDLEKIHLPSMPGDSGSEIQGSNGETQGYVYAQSVDITSSWDFGIRRRSNTAQRLERLRKERQNQIKCKNIQWKERNSKQSAQELKSLFEKKSLKEKPPHSGKQSILSVRLEQCPLQLNNPFNEYSKFDGKGHVGTTATKKIDVYLPLHSSQDRLLPMTVVTMASARVQDLIGLICWQYTSEGREPKLNDNVSAYCLHIAEDDGEVDTDFPPLDSNEPIHKFGFSTLALVEKYSSPGLTSKESLFVRINAAHGFSLIQVDNTKVTMKEILLKAVKRRKGSQKISGSRADGVFEEDSQIDIATVQDMLSSHHYKSFKVSMIHRLRFTTDVQLGISGDKVEIDPVTNQKASTKFWIKQKPISIDSDLLCACDLAEEKSPSHAIFKLTYLSNHDYKHLYFESDAATVNEIVLKVNYILESRASTARADYFAQKQRKLNRRTSFSFQKEKKSGQQ</sequence>
<evidence type="ECO:0000256" key="21">
    <source>
        <dbReference type="ARBA" id="ARBA00023765"/>
    </source>
</evidence>
<dbReference type="GO" id="GO:0005765">
    <property type="term" value="C:lysosomal membrane"/>
    <property type="evidence" value="ECO:0007669"/>
    <property type="project" value="UniProtKB-SubCell"/>
</dbReference>
<evidence type="ECO:0000313" key="28">
    <source>
        <dbReference type="Proteomes" id="UP000694857"/>
    </source>
</evidence>
<dbReference type="InterPro" id="IPR032679">
    <property type="entry name" value="Sin1_N"/>
</dbReference>
<evidence type="ECO:0000256" key="4">
    <source>
        <dbReference type="ARBA" id="ARBA00004395"/>
    </source>
</evidence>
<dbReference type="Gene3D" id="2.30.29.30">
    <property type="entry name" value="Pleckstrin-homology domain (PH domain)/Phosphotyrosine-binding domain (PTB)"/>
    <property type="match status" value="1"/>
</dbReference>
<dbReference type="GO" id="GO:0140767">
    <property type="term" value="F:enzyme-substrate adaptor activity"/>
    <property type="evidence" value="ECO:0007669"/>
    <property type="project" value="UniProtKB-ARBA"/>
</dbReference>
<dbReference type="InterPro" id="IPR008828">
    <property type="entry name" value="Sin1/Avo1"/>
</dbReference>
<comment type="subcellular location">
    <subcellularLocation>
        <location evidence="2">Cell membrane</location>
        <topology evidence="2">Peripheral membrane protein</topology>
    </subcellularLocation>
    <subcellularLocation>
        <location evidence="7">Cytoplasm</location>
        <location evidence="7">Perinuclear region</location>
    </subcellularLocation>
    <subcellularLocation>
        <location evidence="3">Early endosome membrane</location>
        <topology evidence="3">Peripheral membrane protein</topology>
    </subcellularLocation>
    <subcellularLocation>
        <location evidence="5">Endoplasmic reticulum membrane</location>
        <topology evidence="5">Peripheral membrane protein</topology>
    </subcellularLocation>
    <subcellularLocation>
        <location evidence="4">Golgi apparatus membrane</location>
        <topology evidence="4">Peripheral membrane protein</topology>
    </subcellularLocation>
    <subcellularLocation>
        <location evidence="8">Late endosome membrane</location>
        <topology evidence="8">Peripheral membrane protein</topology>
    </subcellularLocation>
    <subcellularLocation>
        <location evidence="21">Lysosome membrane</location>
        <topology evidence="21">Peripheral membrane protein</topology>
    </subcellularLocation>
    <subcellularLocation>
        <location evidence="6">Mitochondrion outer membrane</location>
        <topology evidence="6">Peripheral membrane protein</topology>
    </subcellularLocation>
    <subcellularLocation>
        <location evidence="1">Nucleus</location>
    </subcellularLocation>
</comment>
<dbReference type="Ensembl" id="ENSBMST00010004753.1">
    <property type="protein sequence ID" value="ENSBMSP00010004322.1"/>
    <property type="gene ID" value="ENSBMSG00010003149.1"/>
</dbReference>
<dbReference type="Proteomes" id="UP000694857">
    <property type="component" value="Chromosome 6"/>
</dbReference>
<dbReference type="GO" id="GO:0005634">
    <property type="term" value="C:nucleus"/>
    <property type="evidence" value="ECO:0007669"/>
    <property type="project" value="UniProtKB-SubCell"/>
</dbReference>